<dbReference type="PANTHER" id="PTHR23308">
    <property type="entry name" value="NUCLEAR INHIBITOR OF PROTEIN PHOSPHATASE-1"/>
    <property type="match status" value="1"/>
</dbReference>
<dbReference type="EMBL" id="JAJEQF010000018">
    <property type="protein sequence ID" value="MCC2167713.1"/>
    <property type="molecule type" value="Genomic_DNA"/>
</dbReference>
<dbReference type="CDD" id="cd00060">
    <property type="entry name" value="FHA"/>
    <property type="match status" value="1"/>
</dbReference>
<dbReference type="SUPFAM" id="SSF49879">
    <property type="entry name" value="SMAD/FHA domain"/>
    <property type="match status" value="1"/>
</dbReference>
<keyword evidence="3" id="KW-1185">Reference proteome</keyword>
<dbReference type="InterPro" id="IPR045962">
    <property type="entry name" value="DUF6382"/>
</dbReference>
<dbReference type="Proteomes" id="UP001199355">
    <property type="component" value="Unassembled WGS sequence"/>
</dbReference>
<evidence type="ECO:0000313" key="2">
    <source>
        <dbReference type="EMBL" id="MCC2167713.1"/>
    </source>
</evidence>
<dbReference type="Pfam" id="PF19909">
    <property type="entry name" value="DUF6382"/>
    <property type="match status" value="1"/>
</dbReference>
<dbReference type="RefSeq" id="WP_308728252.1">
    <property type="nucleotide sequence ID" value="NZ_JAJEQF010000018.1"/>
</dbReference>
<dbReference type="PROSITE" id="PS50006">
    <property type="entry name" value="FHA_DOMAIN"/>
    <property type="match status" value="1"/>
</dbReference>
<protein>
    <submittedName>
        <fullName evidence="2">FHA domain-containing protein</fullName>
    </submittedName>
</protein>
<gene>
    <name evidence="2" type="ORF">LKD45_08415</name>
</gene>
<name>A0AAE3ATR5_9FIRM</name>
<accession>A0AAE3ATR5</accession>
<comment type="caution">
    <text evidence="2">The sequence shown here is derived from an EMBL/GenBank/DDBJ whole genome shotgun (WGS) entry which is preliminary data.</text>
</comment>
<dbReference type="Gene3D" id="2.60.200.20">
    <property type="match status" value="1"/>
</dbReference>
<dbReference type="InterPro" id="IPR008984">
    <property type="entry name" value="SMAD_FHA_dom_sf"/>
</dbReference>
<dbReference type="InterPro" id="IPR050923">
    <property type="entry name" value="Cell_Proc_Reg/RNA_Proc"/>
</dbReference>
<evidence type="ECO:0000259" key="1">
    <source>
        <dbReference type="PROSITE" id="PS50006"/>
    </source>
</evidence>
<dbReference type="Pfam" id="PF00498">
    <property type="entry name" value="FHA"/>
    <property type="match status" value="1"/>
</dbReference>
<dbReference type="SMART" id="SM00240">
    <property type="entry name" value="FHA"/>
    <property type="match status" value="1"/>
</dbReference>
<dbReference type="AlphaFoldDB" id="A0AAE3ATR5"/>
<reference evidence="2 3" key="1">
    <citation type="submission" date="2021-10" db="EMBL/GenBank/DDBJ databases">
        <title>Anaerobic single-cell dispensing facilitates the cultivation of human gut bacteria.</title>
        <authorList>
            <person name="Afrizal A."/>
        </authorList>
    </citation>
    <scope>NUCLEOTIDE SEQUENCE [LARGE SCALE GENOMIC DNA]</scope>
    <source>
        <strain evidence="2 3">CLA-AA-H244</strain>
    </source>
</reference>
<feature type="domain" description="FHA" evidence="1">
    <location>
        <begin position="379"/>
        <end position="429"/>
    </location>
</feature>
<organism evidence="2 3">
    <name type="scientific">Gallintestinimicrobium propionicum</name>
    <dbReference type="NCBI Taxonomy" id="2981770"/>
    <lineage>
        <taxon>Bacteria</taxon>
        <taxon>Bacillati</taxon>
        <taxon>Bacillota</taxon>
        <taxon>Clostridia</taxon>
        <taxon>Lachnospirales</taxon>
        <taxon>Lachnospiraceae</taxon>
        <taxon>Gallintestinimicrobium</taxon>
    </lineage>
</organism>
<evidence type="ECO:0000313" key="3">
    <source>
        <dbReference type="Proteomes" id="UP001199355"/>
    </source>
</evidence>
<dbReference type="InterPro" id="IPR000253">
    <property type="entry name" value="FHA_dom"/>
</dbReference>
<proteinExistence type="predicted"/>
<sequence>MNKQMERKSGQDRIAENVIYKRELNHSYMVLPCQDKDMAERYDYRIMQHNRIGGLLPCSLRYLDGEELLYYDITSRQPLARLYESRRMKAADLERIIRDTAAVQAQLGEYMLDESGVLLEEEVIFADVETGELYFAFYPGGLQTGKQYTELADFFLEHIDHGQEQAVNLAYEFYKLSKADYFVLSSFLPFLEKEMAALKQTGRGKEHGWCVSGAYTESGGRNGGEGDSGDWSCRSTVGARITLPDGEWPVELRKSESTSESGAVEQRGALTGVSYQDAEYASDIMTEGDEQKAAHKPWWKRLFSGFRKSKSVGEECEEVSVSRMDQMVWDSYEQQLYENGSQETVYFADLDSMTEQYDGLYCLNAQGKEQRLVLKGLPLTIGKLKGRVSVVLSDRSVSRIHARLEGYGGRISVRDLNSRNGTSVNGHKLSPNESVQLQEGDMVCFGRERFRYERVQEQR</sequence>